<evidence type="ECO:0000313" key="2">
    <source>
        <dbReference type="Proteomes" id="UP000593966"/>
    </source>
</evidence>
<dbReference type="Proteomes" id="UP000593966">
    <property type="component" value="Chromosome"/>
</dbReference>
<dbReference type="RefSeq" id="WP_180045557.1">
    <property type="nucleotide sequence ID" value="NZ_CP048659.1"/>
</dbReference>
<reference evidence="1 2" key="1">
    <citation type="submission" date="2020-02" db="EMBL/GenBank/DDBJ databases">
        <title>Tigecycline-resistant Acinetobacter species from pigs and migratory birds.</title>
        <authorList>
            <person name="Chen C."/>
            <person name="Sun J."/>
            <person name="Liao X.-P."/>
            <person name="Liu Y.-H."/>
        </authorList>
    </citation>
    <scope>NUCLEOTIDE SEQUENCE [LARGE SCALE GENOMIC DNA]</scope>
    <source>
        <strain evidence="1 2">YH12207_T</strain>
    </source>
</reference>
<dbReference type="AlphaFoldDB" id="A0A7S6VWH9"/>
<accession>A0A7S6VWH9</accession>
<evidence type="ECO:0000313" key="1">
    <source>
        <dbReference type="EMBL" id="QOW46022.1"/>
    </source>
</evidence>
<proteinExistence type="predicted"/>
<dbReference type="EMBL" id="CP048659">
    <property type="protein sequence ID" value="QOW46022.1"/>
    <property type="molecule type" value="Genomic_DNA"/>
</dbReference>
<protein>
    <submittedName>
        <fullName evidence="1">Response regulator</fullName>
    </submittedName>
</protein>
<name>A0A7S6VWH9_9GAMM</name>
<organism evidence="1 2">
    <name type="scientific">Acinetobacter piscicola</name>
    <dbReference type="NCBI Taxonomy" id="2006115"/>
    <lineage>
        <taxon>Bacteria</taxon>
        <taxon>Pseudomonadati</taxon>
        <taxon>Pseudomonadota</taxon>
        <taxon>Gammaproteobacteria</taxon>
        <taxon>Moraxellales</taxon>
        <taxon>Moraxellaceae</taxon>
        <taxon>Acinetobacter</taxon>
    </lineage>
</organism>
<keyword evidence="2" id="KW-1185">Reference proteome</keyword>
<gene>
    <name evidence="1" type="ORF">G0028_09005</name>
</gene>
<sequence length="102" mass="11630">MKQVVKSKNLDAFRIWFAKLGYQVTRLKGKGFTARTNNRYIRKRHHYVLVTDSLSGNQAAYELGQEFEDHLRAPEQTCTEKAGTEILQLVKGDKNGVLSFVA</sequence>